<organism evidence="5 6">
    <name type="scientific">Actinoplanes friuliensis DSM 7358</name>
    <dbReference type="NCBI Taxonomy" id="1246995"/>
    <lineage>
        <taxon>Bacteria</taxon>
        <taxon>Bacillati</taxon>
        <taxon>Actinomycetota</taxon>
        <taxon>Actinomycetes</taxon>
        <taxon>Micromonosporales</taxon>
        <taxon>Micromonosporaceae</taxon>
        <taxon>Actinoplanes</taxon>
    </lineage>
</organism>
<dbReference type="Pfam" id="PF13845">
    <property type="entry name" value="Septum_form"/>
    <property type="match status" value="1"/>
</dbReference>
<dbReference type="OrthoDB" id="3628931at2"/>
<evidence type="ECO:0000313" key="5">
    <source>
        <dbReference type="EMBL" id="AGZ38859.1"/>
    </source>
</evidence>
<dbReference type="InterPro" id="IPR025241">
    <property type="entry name" value="DUF4190"/>
</dbReference>
<dbReference type="eggNOG" id="ENOG5033A46">
    <property type="taxonomic scope" value="Bacteria"/>
</dbReference>
<gene>
    <name evidence="5" type="ORF">AFR_02850</name>
</gene>
<keyword evidence="2" id="KW-0812">Transmembrane</keyword>
<name>U5VPX8_9ACTN</name>
<evidence type="ECO:0000256" key="2">
    <source>
        <dbReference type="SAM" id="Phobius"/>
    </source>
</evidence>
<sequence length="241" mass="25457">MNEQPPAYGDAQGFGAAPAGQLPPPPAYPPGAPYANYPPPPHQQQQHTGTNGFAIASLIFGLLGGVLFGIIFGIVALTQIRKRGQRGKGMAIAGLSLAGCWLLLIAGGATYGIISAANEGPPGQRADDSMSISRLEAGDCLETLEETTYVGRMPVVACTTPHEGEVYAVFDLAEGPWPGEEKVREAAAKRCNTEFDLYAKKSDVELEFYSITPVSSDWWSDRGVICIVTDPAGRTTTSVAD</sequence>
<feature type="transmembrane region" description="Helical" evidence="2">
    <location>
        <begin position="53"/>
        <end position="77"/>
    </location>
</feature>
<feature type="compositionally biased region" description="Low complexity" evidence="1">
    <location>
        <begin position="11"/>
        <end position="20"/>
    </location>
</feature>
<feature type="compositionally biased region" description="Pro residues" evidence="1">
    <location>
        <begin position="21"/>
        <end position="42"/>
    </location>
</feature>
<evidence type="ECO:0000313" key="6">
    <source>
        <dbReference type="Proteomes" id="UP000017746"/>
    </source>
</evidence>
<dbReference type="Proteomes" id="UP000017746">
    <property type="component" value="Chromosome"/>
</dbReference>
<keyword evidence="2" id="KW-0472">Membrane</keyword>
<dbReference type="AlphaFoldDB" id="U5VPX8"/>
<feature type="domain" description="Septum formation-related" evidence="4">
    <location>
        <begin position="134"/>
        <end position="205"/>
    </location>
</feature>
<dbReference type="InterPro" id="IPR026004">
    <property type="entry name" value="Septum_form"/>
</dbReference>
<evidence type="ECO:0000259" key="3">
    <source>
        <dbReference type="Pfam" id="PF13828"/>
    </source>
</evidence>
<dbReference type="HOGENOM" id="CLU_070743_0_0_11"/>
<proteinExistence type="predicted"/>
<dbReference type="STRING" id="1246995.AFR_02850"/>
<protein>
    <submittedName>
        <fullName evidence="5">Polycystic kidney disease protein 1-like 3</fullName>
    </submittedName>
</protein>
<evidence type="ECO:0000259" key="4">
    <source>
        <dbReference type="Pfam" id="PF13845"/>
    </source>
</evidence>
<accession>U5VPX8</accession>
<dbReference type="EMBL" id="CP006272">
    <property type="protein sequence ID" value="AGZ38859.1"/>
    <property type="molecule type" value="Genomic_DNA"/>
</dbReference>
<reference evidence="5 6" key="1">
    <citation type="journal article" date="2014" name="J. Biotechnol.">
        <title>Complete genome sequence of the actinobacterium Actinoplanes friuliensis HAG 010964, producer of the lipopeptide antibiotic friulimycin.</title>
        <authorList>
            <person name="Ruckert C."/>
            <person name="Szczepanowski R."/>
            <person name="Albersmeier A."/>
            <person name="Goesmann A."/>
            <person name="Fischer N."/>
            <person name="Steinkamper A."/>
            <person name="Puhler A."/>
            <person name="Biener R."/>
            <person name="Schwartz D."/>
            <person name="Kalinowski J."/>
        </authorList>
    </citation>
    <scope>NUCLEOTIDE SEQUENCE [LARGE SCALE GENOMIC DNA]</scope>
    <source>
        <strain evidence="5 6">DSM 7358</strain>
    </source>
</reference>
<feature type="region of interest" description="Disordered" evidence="1">
    <location>
        <begin position="1"/>
        <end position="48"/>
    </location>
</feature>
<feature type="transmembrane region" description="Helical" evidence="2">
    <location>
        <begin position="89"/>
        <end position="114"/>
    </location>
</feature>
<dbReference type="PATRIC" id="fig|1246995.3.peg.572"/>
<keyword evidence="2" id="KW-1133">Transmembrane helix</keyword>
<keyword evidence="6" id="KW-1185">Reference proteome</keyword>
<dbReference type="KEGG" id="afs:AFR_02850"/>
<dbReference type="Pfam" id="PF13828">
    <property type="entry name" value="DUF4190"/>
    <property type="match status" value="1"/>
</dbReference>
<evidence type="ECO:0000256" key="1">
    <source>
        <dbReference type="SAM" id="MobiDB-lite"/>
    </source>
</evidence>
<dbReference type="RefSeq" id="WP_023357802.1">
    <property type="nucleotide sequence ID" value="NC_022657.1"/>
</dbReference>
<feature type="domain" description="DUF4190" evidence="3">
    <location>
        <begin position="54"/>
        <end position="105"/>
    </location>
</feature>